<keyword evidence="2 5" id="KW-0479">Metal-binding</keyword>
<proteinExistence type="inferred from homology"/>
<dbReference type="CDD" id="cd11065">
    <property type="entry name" value="CYP64-like"/>
    <property type="match status" value="1"/>
</dbReference>
<dbReference type="PRINTS" id="PR00463">
    <property type="entry name" value="EP450I"/>
</dbReference>
<keyword evidence="3 6" id="KW-0560">Oxidoreductase</keyword>
<dbReference type="PANTHER" id="PTHR46300">
    <property type="entry name" value="P450, PUTATIVE (EUROFUNG)-RELATED-RELATED"/>
    <property type="match status" value="1"/>
</dbReference>
<evidence type="ECO:0000256" key="6">
    <source>
        <dbReference type="RuleBase" id="RU000461"/>
    </source>
</evidence>
<protein>
    <recommendedName>
        <fullName evidence="9">Cytochrome P450</fullName>
    </recommendedName>
</protein>
<evidence type="ECO:0008006" key="9">
    <source>
        <dbReference type="Google" id="ProtNLM"/>
    </source>
</evidence>
<dbReference type="Pfam" id="PF00067">
    <property type="entry name" value="p450"/>
    <property type="match status" value="1"/>
</dbReference>
<dbReference type="GO" id="GO:0005506">
    <property type="term" value="F:iron ion binding"/>
    <property type="evidence" value="ECO:0007669"/>
    <property type="project" value="InterPro"/>
</dbReference>
<keyword evidence="4 5" id="KW-0408">Iron</keyword>
<dbReference type="Proteomes" id="UP000236546">
    <property type="component" value="Unassembled WGS sequence"/>
</dbReference>
<dbReference type="GO" id="GO:0016705">
    <property type="term" value="F:oxidoreductase activity, acting on paired donors, with incorporation or reduction of molecular oxygen"/>
    <property type="evidence" value="ECO:0007669"/>
    <property type="project" value="InterPro"/>
</dbReference>
<dbReference type="GO" id="GO:0004497">
    <property type="term" value="F:monooxygenase activity"/>
    <property type="evidence" value="ECO:0007669"/>
    <property type="project" value="UniProtKB-KW"/>
</dbReference>
<feature type="binding site" description="axial binding residue" evidence="5">
    <location>
        <position position="449"/>
    </location>
    <ligand>
        <name>heme</name>
        <dbReference type="ChEBI" id="CHEBI:30413"/>
    </ligand>
    <ligandPart>
        <name>Fe</name>
        <dbReference type="ChEBI" id="CHEBI:18248"/>
    </ligandPart>
</feature>
<name>A0A2K0TSB9_9HYPO</name>
<evidence type="ECO:0000313" key="7">
    <source>
        <dbReference type="EMBL" id="PNP48434.1"/>
    </source>
</evidence>
<evidence type="ECO:0000256" key="5">
    <source>
        <dbReference type="PIRSR" id="PIRSR602401-1"/>
    </source>
</evidence>
<evidence type="ECO:0000256" key="4">
    <source>
        <dbReference type="ARBA" id="ARBA00023004"/>
    </source>
</evidence>
<dbReference type="PRINTS" id="PR00385">
    <property type="entry name" value="P450"/>
</dbReference>
<dbReference type="Gene3D" id="1.10.630.10">
    <property type="entry name" value="Cytochrome P450"/>
    <property type="match status" value="1"/>
</dbReference>
<evidence type="ECO:0000256" key="3">
    <source>
        <dbReference type="ARBA" id="ARBA00023002"/>
    </source>
</evidence>
<dbReference type="PROSITE" id="PS00086">
    <property type="entry name" value="CYTOCHROME_P450"/>
    <property type="match status" value="1"/>
</dbReference>
<evidence type="ECO:0000256" key="1">
    <source>
        <dbReference type="ARBA" id="ARBA00010617"/>
    </source>
</evidence>
<evidence type="ECO:0000313" key="8">
    <source>
        <dbReference type="Proteomes" id="UP000236546"/>
    </source>
</evidence>
<organism evidence="7 8">
    <name type="scientific">Trichoderma gamsii</name>
    <dbReference type="NCBI Taxonomy" id="398673"/>
    <lineage>
        <taxon>Eukaryota</taxon>
        <taxon>Fungi</taxon>
        <taxon>Dikarya</taxon>
        <taxon>Ascomycota</taxon>
        <taxon>Pezizomycotina</taxon>
        <taxon>Sordariomycetes</taxon>
        <taxon>Hypocreomycetidae</taxon>
        <taxon>Hypocreales</taxon>
        <taxon>Hypocreaceae</taxon>
        <taxon>Trichoderma</taxon>
    </lineage>
</organism>
<dbReference type="SUPFAM" id="SSF48264">
    <property type="entry name" value="Cytochrome P450"/>
    <property type="match status" value="1"/>
</dbReference>
<dbReference type="AlphaFoldDB" id="A0A2K0TSB9"/>
<keyword evidence="5 6" id="KW-0349">Heme</keyword>
<reference evidence="7 8" key="1">
    <citation type="submission" date="2017-02" db="EMBL/GenBank/DDBJ databases">
        <title>Genomes of Trichoderma spp. with biocontrol activity.</title>
        <authorList>
            <person name="Gardiner D."/>
            <person name="Kazan K."/>
            <person name="Vos C."/>
            <person name="Harvey P."/>
        </authorList>
    </citation>
    <scope>NUCLEOTIDE SEQUENCE [LARGE SCALE GENOMIC DNA]</scope>
    <source>
        <strain evidence="7 8">A5MH</strain>
    </source>
</reference>
<dbReference type="PANTHER" id="PTHR46300:SF8">
    <property type="entry name" value="CYTOCHROME P450 2E1"/>
    <property type="match status" value="1"/>
</dbReference>
<comment type="similarity">
    <text evidence="1 6">Belongs to the cytochrome P450 family.</text>
</comment>
<comment type="cofactor">
    <cofactor evidence="5">
        <name>heme</name>
        <dbReference type="ChEBI" id="CHEBI:30413"/>
    </cofactor>
</comment>
<comment type="caution">
    <text evidence="7">The sequence shown here is derived from an EMBL/GenBank/DDBJ whole genome shotgun (WGS) entry which is preliminary data.</text>
</comment>
<dbReference type="InterPro" id="IPR002401">
    <property type="entry name" value="Cyt_P450_E_grp-I"/>
</dbReference>
<evidence type="ECO:0000256" key="2">
    <source>
        <dbReference type="ARBA" id="ARBA00022723"/>
    </source>
</evidence>
<sequence length="515" mass="58041">MAIVSSLAGLCLAAIISAFVFRYASSYSVSGVRIPLGSKLPRGPKGVPILGNLPQVPLTHSWLKFKEWAGQYGPLYSLSLAGNRHVVVSTERIANDLLRGRGNIYSSRPYLPMSSGLLSHNLRPVLLPYNDLWRKGRKLMHSLASESVASAYEPVQLRESFRLLKDLLADPNNYETWFERFSAGVVLQLAYGKTVETGDEPIVRDILEVVHTLERVISPGAYLVDTFPALMWLPKWLAPFKREGDRLHKRELNLFRKNIEDVRAEIANGDQTPSFCRSWLEKEPSFGLNTDEAAYVIGTMFEAGAGTTAAALMSFMLAMVHHPEWQRRLQQEIDAVVGNSRLPNYDDIPRLPTVRAIVKETLRWRPVTAGGVPHQLIKDDVYEGVFLPAGTSIHPNQWAIHRDPSLYPDPENFRPERWLEPSWPTYREPLTQFPNLQNFSAFGFGRRICPGQAIAERSLNIVAARVGWGCTVSKMKGVEVPLYDYTAGLNVQPKRFLFELEARGAHIMRLLRENV</sequence>
<dbReference type="EMBL" id="MTYH01000007">
    <property type="protein sequence ID" value="PNP48434.1"/>
    <property type="molecule type" value="Genomic_DNA"/>
</dbReference>
<dbReference type="InterPro" id="IPR017972">
    <property type="entry name" value="Cyt_P450_CS"/>
</dbReference>
<dbReference type="InterPro" id="IPR036396">
    <property type="entry name" value="Cyt_P450_sf"/>
</dbReference>
<keyword evidence="6" id="KW-0503">Monooxygenase</keyword>
<gene>
    <name evidence="7" type="ORF">TGAMA5MH_00472</name>
</gene>
<dbReference type="InterPro" id="IPR001128">
    <property type="entry name" value="Cyt_P450"/>
</dbReference>
<dbReference type="InterPro" id="IPR050364">
    <property type="entry name" value="Cytochrome_P450_fung"/>
</dbReference>
<dbReference type="OrthoDB" id="1103324at2759"/>
<accession>A0A2K0TSB9</accession>
<dbReference type="GO" id="GO:0020037">
    <property type="term" value="F:heme binding"/>
    <property type="evidence" value="ECO:0007669"/>
    <property type="project" value="InterPro"/>
</dbReference>